<dbReference type="AlphaFoldDB" id="A0A494XPH1"/>
<sequence>MHRRFASRLKHIALIAARPARRRTVRALRHHVARTRRLAEARTPAQAPNGLLRAWLDTLISALRMKNGARRFSLRSLLRSSLHRRATLASSATPQRASNRRPRRLATSTGWFAFGTR</sequence>
<dbReference type="RefSeq" id="WP_121277812.1">
    <property type="nucleotide sequence ID" value="NZ_RBZV01000003.1"/>
</dbReference>
<protein>
    <submittedName>
        <fullName evidence="1">Uncharacterized protein</fullName>
    </submittedName>
</protein>
<keyword evidence="2" id="KW-1185">Reference proteome</keyword>
<name>A0A494XPH1_9BURK</name>
<dbReference type="OrthoDB" id="9115113at2"/>
<evidence type="ECO:0000313" key="1">
    <source>
        <dbReference type="EMBL" id="RKP49423.1"/>
    </source>
</evidence>
<dbReference type="EMBL" id="RBZV01000003">
    <property type="protein sequence ID" value="RKP49423.1"/>
    <property type="molecule type" value="Genomic_DNA"/>
</dbReference>
<reference evidence="1 2" key="1">
    <citation type="submission" date="2018-10" db="EMBL/GenBank/DDBJ databases">
        <title>Paraburkholderia sp. 7MK8-2, isolated from soil.</title>
        <authorList>
            <person name="Gao Z.-H."/>
            <person name="Qiu L.-H."/>
        </authorList>
    </citation>
    <scope>NUCLEOTIDE SEQUENCE [LARGE SCALE GENOMIC DNA]</scope>
    <source>
        <strain evidence="1 2">7MK8-2</strain>
    </source>
</reference>
<accession>A0A494XPH1</accession>
<gene>
    <name evidence="1" type="ORF">D7S89_11725</name>
</gene>
<organism evidence="1 2">
    <name type="scientific">Trinickia fusca</name>
    <dbReference type="NCBI Taxonomy" id="2419777"/>
    <lineage>
        <taxon>Bacteria</taxon>
        <taxon>Pseudomonadati</taxon>
        <taxon>Pseudomonadota</taxon>
        <taxon>Betaproteobacteria</taxon>
        <taxon>Burkholderiales</taxon>
        <taxon>Burkholderiaceae</taxon>
        <taxon>Trinickia</taxon>
    </lineage>
</organism>
<evidence type="ECO:0000313" key="2">
    <source>
        <dbReference type="Proteomes" id="UP000280434"/>
    </source>
</evidence>
<proteinExistence type="predicted"/>
<dbReference type="Proteomes" id="UP000280434">
    <property type="component" value="Unassembled WGS sequence"/>
</dbReference>
<comment type="caution">
    <text evidence="1">The sequence shown here is derived from an EMBL/GenBank/DDBJ whole genome shotgun (WGS) entry which is preliminary data.</text>
</comment>